<keyword evidence="2" id="KW-1185">Reference proteome</keyword>
<name>B0DBV2_LACBS</name>
<dbReference type="AlphaFoldDB" id="B0DBV2"/>
<dbReference type="HOGENOM" id="CLU_1049969_0_0_1"/>
<dbReference type="Proteomes" id="UP000001194">
    <property type="component" value="Unassembled WGS sequence"/>
</dbReference>
<evidence type="ECO:0000313" key="1">
    <source>
        <dbReference type="EMBL" id="EDR07779.1"/>
    </source>
</evidence>
<organism evidence="2">
    <name type="scientific">Laccaria bicolor (strain S238N-H82 / ATCC MYA-4686)</name>
    <name type="common">Bicoloured deceiver</name>
    <name type="synonym">Laccaria laccata var. bicolor</name>
    <dbReference type="NCBI Taxonomy" id="486041"/>
    <lineage>
        <taxon>Eukaryota</taxon>
        <taxon>Fungi</taxon>
        <taxon>Dikarya</taxon>
        <taxon>Basidiomycota</taxon>
        <taxon>Agaricomycotina</taxon>
        <taxon>Agaricomycetes</taxon>
        <taxon>Agaricomycetidae</taxon>
        <taxon>Agaricales</taxon>
        <taxon>Agaricineae</taxon>
        <taxon>Hydnangiaceae</taxon>
        <taxon>Laccaria</taxon>
    </lineage>
</organism>
<dbReference type="KEGG" id="lbc:LACBIDRAFT_327483"/>
<dbReference type="EMBL" id="DS547103">
    <property type="protein sequence ID" value="EDR07779.1"/>
    <property type="molecule type" value="Genomic_DNA"/>
</dbReference>
<reference evidence="1 2" key="1">
    <citation type="journal article" date="2008" name="Nature">
        <title>The genome of Laccaria bicolor provides insights into mycorrhizal symbiosis.</title>
        <authorList>
            <person name="Martin F."/>
            <person name="Aerts A."/>
            <person name="Ahren D."/>
            <person name="Brun A."/>
            <person name="Danchin E.G.J."/>
            <person name="Duchaussoy F."/>
            <person name="Gibon J."/>
            <person name="Kohler A."/>
            <person name="Lindquist E."/>
            <person name="Pereda V."/>
            <person name="Salamov A."/>
            <person name="Shapiro H.J."/>
            <person name="Wuyts J."/>
            <person name="Blaudez D."/>
            <person name="Buee M."/>
            <person name="Brokstein P."/>
            <person name="Canbaeck B."/>
            <person name="Cohen D."/>
            <person name="Courty P.E."/>
            <person name="Coutinho P.M."/>
            <person name="Delaruelle C."/>
            <person name="Detter J.C."/>
            <person name="Deveau A."/>
            <person name="DiFazio S."/>
            <person name="Duplessis S."/>
            <person name="Fraissinet-Tachet L."/>
            <person name="Lucic E."/>
            <person name="Frey-Klett P."/>
            <person name="Fourrey C."/>
            <person name="Feussner I."/>
            <person name="Gay G."/>
            <person name="Grimwood J."/>
            <person name="Hoegger P.J."/>
            <person name="Jain P."/>
            <person name="Kilaru S."/>
            <person name="Labbe J."/>
            <person name="Lin Y.C."/>
            <person name="Legue V."/>
            <person name="Le Tacon F."/>
            <person name="Marmeisse R."/>
            <person name="Melayah D."/>
            <person name="Montanini B."/>
            <person name="Muratet M."/>
            <person name="Nehls U."/>
            <person name="Niculita-Hirzel H."/>
            <person name="Oudot-Le Secq M.P."/>
            <person name="Peter M."/>
            <person name="Quesneville H."/>
            <person name="Rajashekar B."/>
            <person name="Reich M."/>
            <person name="Rouhier N."/>
            <person name="Schmutz J."/>
            <person name="Yin T."/>
            <person name="Chalot M."/>
            <person name="Henrissat B."/>
            <person name="Kuees U."/>
            <person name="Lucas S."/>
            <person name="Van de Peer Y."/>
            <person name="Podila G.K."/>
            <person name="Polle A."/>
            <person name="Pukkila P.J."/>
            <person name="Richardson P.M."/>
            <person name="Rouze P."/>
            <person name="Sanders I.R."/>
            <person name="Stajich J.E."/>
            <person name="Tunlid A."/>
            <person name="Tuskan G."/>
            <person name="Grigoriev I.V."/>
        </authorList>
    </citation>
    <scope>NUCLEOTIDE SEQUENCE [LARGE SCALE GENOMIC DNA]</scope>
    <source>
        <strain evidence="2">S238N-H82 / ATCC MYA-4686</strain>
    </source>
</reference>
<dbReference type="RefSeq" id="XP_001881568.1">
    <property type="nucleotide sequence ID" value="XM_001881533.1"/>
</dbReference>
<evidence type="ECO:0000313" key="2">
    <source>
        <dbReference type="Proteomes" id="UP000001194"/>
    </source>
</evidence>
<proteinExistence type="predicted"/>
<gene>
    <name evidence="1" type="ORF">LACBIDRAFT_327483</name>
</gene>
<dbReference type="GeneID" id="6077145"/>
<accession>B0DBV2</accession>
<protein>
    <submittedName>
        <fullName evidence="1">Predicted protein</fullName>
    </submittedName>
</protein>
<dbReference type="InParanoid" id="B0DBV2"/>
<sequence length="265" mass="29321">MTSLYASVPNLCIDLSRWSCNTSTGSLFLTRTWKIVSKEGLNGETALLKPSSTLSVMFGVREPGISWALLEDAILATWLSASVRLATLDFLRKNKEMVRGISFPFFFGRMGLAKLKNNELNGVGEKGDENIKFSGALDQKLSSREDGRADGEDNVTHLSCAYLAGQSQARCTVRNIMILPLASKRPIPAYPDGSIERRSDSDSMCPQFHSLWCREFIVRRYSHPTSIPFGADIGPLAFGFLKHAYSPTHVENAKQRLGRTGALRL</sequence>